<evidence type="ECO:0000256" key="2">
    <source>
        <dbReference type="ARBA" id="ARBA00022475"/>
    </source>
</evidence>
<feature type="transmembrane region" description="Helical" evidence="6">
    <location>
        <begin position="78"/>
        <end position="98"/>
    </location>
</feature>
<keyword evidence="5 6" id="KW-0472">Membrane</keyword>
<keyword evidence="3 6" id="KW-0812">Transmembrane</keyword>
<proteinExistence type="predicted"/>
<dbReference type="InterPro" id="IPR005598">
    <property type="entry name" value="ATP_synth_I"/>
</dbReference>
<dbReference type="Proteomes" id="UP000242660">
    <property type="component" value="Unassembled WGS sequence"/>
</dbReference>
<evidence type="ECO:0000256" key="3">
    <source>
        <dbReference type="ARBA" id="ARBA00022692"/>
    </source>
</evidence>
<evidence type="ECO:0000256" key="5">
    <source>
        <dbReference type="ARBA" id="ARBA00023136"/>
    </source>
</evidence>
<accession>A0ABX5FFG3</accession>
<evidence type="ECO:0000313" key="7">
    <source>
        <dbReference type="EMBL" id="PSB92468.1"/>
    </source>
</evidence>
<reference evidence="7 8" key="1">
    <citation type="journal article" date="2017" name="Front. Microbiol.">
        <title>Genome of Ca. Pandoraea novymonadis, an Endosymbiotic Bacterium of the Trypanosomatid Novymonas esmeraldas.</title>
        <authorList>
            <person name="Kostygov A.Y."/>
            <person name="Butenko A."/>
            <person name="Nenarokova A."/>
            <person name="Tashyreva D."/>
            <person name="Flegontov P."/>
            <person name="Lukes J."/>
            <person name="Yurchenko V."/>
        </authorList>
    </citation>
    <scope>NUCLEOTIDE SEQUENCE [LARGE SCALE GENOMIC DNA]</scope>
    <source>
        <strain evidence="7 8">E262</strain>
    </source>
</reference>
<dbReference type="Pfam" id="PF03899">
    <property type="entry name" value="ATP-synt_I"/>
    <property type="match status" value="1"/>
</dbReference>
<evidence type="ECO:0000313" key="8">
    <source>
        <dbReference type="Proteomes" id="UP000242660"/>
    </source>
</evidence>
<keyword evidence="8" id="KW-1185">Reference proteome</keyword>
<evidence type="ECO:0000256" key="1">
    <source>
        <dbReference type="ARBA" id="ARBA00004651"/>
    </source>
</evidence>
<keyword evidence="2" id="KW-1003">Cell membrane</keyword>
<name>A0ABX5FFG3_9BURK</name>
<protein>
    <recommendedName>
        <fullName evidence="9">ATP synthase protein I</fullName>
    </recommendedName>
</protein>
<feature type="transmembrane region" description="Helical" evidence="6">
    <location>
        <begin position="104"/>
        <end position="127"/>
    </location>
</feature>
<organism evidence="7 8">
    <name type="scientific">Candidatus Pandoraea novymonadis</name>
    <dbReference type="NCBI Taxonomy" id="1808959"/>
    <lineage>
        <taxon>Bacteria</taxon>
        <taxon>Pseudomonadati</taxon>
        <taxon>Pseudomonadota</taxon>
        <taxon>Betaproteobacteria</taxon>
        <taxon>Burkholderiales</taxon>
        <taxon>Burkholderiaceae</taxon>
        <taxon>Pandoraea</taxon>
    </lineage>
</organism>
<gene>
    <name evidence="7" type="ORF">BZL35_00712</name>
</gene>
<evidence type="ECO:0008006" key="9">
    <source>
        <dbReference type="Google" id="ProtNLM"/>
    </source>
</evidence>
<feature type="transmembrane region" description="Helical" evidence="6">
    <location>
        <begin position="134"/>
        <end position="158"/>
    </location>
</feature>
<keyword evidence="4 6" id="KW-1133">Transmembrane helix</keyword>
<comment type="caution">
    <text evidence="7">The sequence shown here is derived from an EMBL/GenBank/DDBJ whole genome shotgun (WGS) entry which is preliminary data.</text>
</comment>
<comment type="subcellular location">
    <subcellularLocation>
        <location evidence="1">Cell membrane</location>
        <topology evidence="1">Multi-pass membrane protein</topology>
    </subcellularLocation>
</comment>
<feature type="transmembrane region" description="Helical" evidence="6">
    <location>
        <begin position="164"/>
        <end position="186"/>
    </location>
</feature>
<evidence type="ECO:0000256" key="4">
    <source>
        <dbReference type="ARBA" id="ARBA00022989"/>
    </source>
</evidence>
<sequence length="187" mass="20854">MYADEAVFIVQCISQSQLSEVVAQKWLNVGSKNQTRVYQELEDCWGCQGQEVLVPLTRAQAQHLFGLEICRLSRVTPFRVVVGQIILSLIMTAIWAIFSARPQVAALSAWLGGMLCWLPSGIFALCLRMSGIRFIVTSLVMGEGIKVIATIVLLGSVAVIYRDVYWAAMLSSFIVTLKAYWFAMVFH</sequence>
<evidence type="ECO:0000256" key="6">
    <source>
        <dbReference type="SAM" id="Phobius"/>
    </source>
</evidence>
<dbReference type="EMBL" id="MUHY01000001">
    <property type="protein sequence ID" value="PSB92468.1"/>
    <property type="molecule type" value="Genomic_DNA"/>
</dbReference>